<dbReference type="GO" id="GO:0005576">
    <property type="term" value="C:extracellular region"/>
    <property type="evidence" value="ECO:0007669"/>
    <property type="project" value="TreeGrafter"/>
</dbReference>
<dbReference type="PANTHER" id="PTHR37549:SF1">
    <property type="entry name" value="LIPOPROTEIN LPRI"/>
    <property type="match status" value="1"/>
</dbReference>
<sequence>MGARKDESPRFGIEAAPWSRFAIGGGALRGAGGVSMFRRLCFAVSSGLVTFAVAALAQSFHCGEGLTAVERSICGERKLGDLDYELSLEVRKSLAAEAERREALLKEQRQWVKARDSRCGAFAGVDAQRAEAAACLSGVYEARIAELQETTAKRRLPRSIDCALTERARENTKLICFDPALMTLDATLARELEKAATPSRREALLRAHDDWSWRRVGNCVGDYERRRSCLLDLYRKRIDLLRAPMPEDRHDICRRLGARYAVAFAAAADKSKAADRPLEFLAKASGSEFSFGRRTELDGPRSIFAWAKTGHLTLAEDLRKALEEWGSSGEAFIDEAPAGHFAASVIQGSAYCTSQSYFRVENGRAFLEDGPDGWDATHAECGVGRWLGSFEGTPAAFEDDWRAGRSLTAKLTVARRIADRFAPECRLTLEFSPRVEASEANGRPDAGTGCEGSDCDSLRRASVRFVEDFLTARNSASLTPSQSEAYLELKKLAGQEREENASHGPEEFAPFLHDGGLYIASVAKLKNGRGDELLNRIVTLSQTIDGRLTPIASFDISVSRGRLVDFSAK</sequence>
<dbReference type="InterPro" id="IPR052755">
    <property type="entry name" value="Lysozyme_Inhibitor_LprI"/>
</dbReference>
<dbReference type="AlphaFoldDB" id="A0A2U1SV55"/>
<protein>
    <recommendedName>
        <fullName evidence="1">Lysozyme inhibitor LprI-like N-terminal domain-containing protein</fullName>
    </recommendedName>
</protein>
<accession>A0A2U1SV55</accession>
<dbReference type="Gene3D" id="1.20.1270.180">
    <property type="match status" value="1"/>
</dbReference>
<evidence type="ECO:0000259" key="1">
    <source>
        <dbReference type="Pfam" id="PF07007"/>
    </source>
</evidence>
<name>A0A2U1SV55_METSR</name>
<comment type="caution">
    <text evidence="2">The sequence shown here is derived from an EMBL/GenBank/DDBJ whole genome shotgun (WGS) entry which is preliminary data.</text>
</comment>
<organism evidence="2 3">
    <name type="scientific">Methylosinus sporium</name>
    <dbReference type="NCBI Taxonomy" id="428"/>
    <lineage>
        <taxon>Bacteria</taxon>
        <taxon>Pseudomonadati</taxon>
        <taxon>Pseudomonadota</taxon>
        <taxon>Alphaproteobacteria</taxon>
        <taxon>Hyphomicrobiales</taxon>
        <taxon>Methylocystaceae</taxon>
        <taxon>Methylosinus</taxon>
    </lineage>
</organism>
<feature type="domain" description="Lysozyme inhibitor LprI-like N-terminal" evidence="1">
    <location>
        <begin position="67"/>
        <end position="147"/>
    </location>
</feature>
<evidence type="ECO:0000313" key="3">
    <source>
        <dbReference type="Proteomes" id="UP000245137"/>
    </source>
</evidence>
<reference evidence="2 3" key="1">
    <citation type="journal article" date="2018" name="Appl. Microbiol. Biotechnol.">
        <title>Co-cultivation of the strictly anaerobic methanogen Methanosarcina barkeri with aerobic methanotrophs in an oxygen-limited membrane bioreactor.</title>
        <authorList>
            <person name="In 't Zandt M.H."/>
            <person name="van den Bosch T.J.M."/>
            <person name="Rijkers R."/>
            <person name="van Kessel M.A.H.J."/>
            <person name="Jetten M.S.M."/>
            <person name="Welte C.U."/>
        </authorList>
    </citation>
    <scope>NUCLEOTIDE SEQUENCE [LARGE SCALE GENOMIC DNA]</scope>
    <source>
        <strain evidence="2 3">DSM 17706</strain>
    </source>
</reference>
<gene>
    <name evidence="2" type="ORF">C5689_03035</name>
</gene>
<dbReference type="Pfam" id="PF07007">
    <property type="entry name" value="LprI"/>
    <property type="match status" value="1"/>
</dbReference>
<keyword evidence="3" id="KW-1185">Reference proteome</keyword>
<dbReference type="EMBL" id="PUIV01000002">
    <property type="protein sequence ID" value="PWB95504.1"/>
    <property type="molecule type" value="Genomic_DNA"/>
</dbReference>
<dbReference type="PANTHER" id="PTHR37549">
    <property type="entry name" value="LIPOPROTEIN LPRI"/>
    <property type="match status" value="1"/>
</dbReference>
<evidence type="ECO:0000313" key="2">
    <source>
        <dbReference type="EMBL" id="PWB95504.1"/>
    </source>
</evidence>
<dbReference type="Proteomes" id="UP000245137">
    <property type="component" value="Unassembled WGS sequence"/>
</dbReference>
<proteinExistence type="predicted"/>
<dbReference type="InterPro" id="IPR009739">
    <property type="entry name" value="LprI-like_N"/>
</dbReference>